<dbReference type="GO" id="GO:0050660">
    <property type="term" value="F:flavin adenine dinucleotide binding"/>
    <property type="evidence" value="ECO:0007669"/>
    <property type="project" value="TreeGrafter"/>
</dbReference>
<dbReference type="Proteomes" id="UP000521872">
    <property type="component" value="Unassembled WGS sequence"/>
</dbReference>
<dbReference type="GO" id="GO:0005737">
    <property type="term" value="C:cytoplasm"/>
    <property type="evidence" value="ECO:0007669"/>
    <property type="project" value="TreeGrafter"/>
</dbReference>
<dbReference type="Gene3D" id="3.50.50.100">
    <property type="match status" value="1"/>
</dbReference>
<dbReference type="Gene3D" id="3.50.50.60">
    <property type="entry name" value="FAD/NAD(P)-binding domain"/>
    <property type="match status" value="2"/>
</dbReference>
<evidence type="ECO:0000313" key="9">
    <source>
        <dbReference type="Proteomes" id="UP000521872"/>
    </source>
</evidence>
<feature type="domain" description="FAD/NAD(P)-binding" evidence="7">
    <location>
        <begin position="836"/>
        <end position="1120"/>
    </location>
</feature>
<evidence type="ECO:0000256" key="5">
    <source>
        <dbReference type="PIRSR" id="PIRSR601019-1"/>
    </source>
</evidence>
<evidence type="ECO:0000256" key="3">
    <source>
        <dbReference type="ARBA" id="ARBA00023134"/>
    </source>
</evidence>
<dbReference type="SUPFAM" id="SSF141130">
    <property type="entry name" value="Acetamidase/Formamidase-like"/>
    <property type="match status" value="1"/>
</dbReference>
<dbReference type="PRINTS" id="PR00318">
    <property type="entry name" value="GPROTEINA"/>
</dbReference>
<sequence>MSIHSVKKAHTHLAWDNRYITSIRDLLFDILISVCLASIPPVITVQSGDTVSFSCLDASNGQITKESTVAAISSLVFSQLDQVSGPVYVQGALPGDTVQVDVISVETADWGWTGLIPGFGLLSDEFPEPALKIWKLNKEEGFAWFDEERGIKIPLRPFAGEMGVAPGKPGAHSTIPPYVTGGNLDTKQLVAGATLYLPVEVEGALFSIGDGHAAQGDGEVCGTAIETPMEVTVRLTVRKDRPFTRTPHFQTTRSSAIDDEYYCTTGIDSDIREATRAAVRNMIEVLEREFKMDRVAAYMLLSVAGDLRMHEVVDMPNYIFPRSFRFLRLRTRLRAVSFPPNFHQSKSRTMFKNPKNVIYEPAKNPYDVGRWSGVRGDESDEEVERKLQVSRENDERSRRIDLQLLEDKRVWDRQAKAVKILLLGQSESGKSSVLKNFQLAFAPKHFENERLIWKTIIQLNIIGSIKTILDALKEEYEPNGFPVTPTDPSSNSPLRMLRRIRLGLSPLFFIESNLLKVLAPECADSRIMTIRAGTGWKSLLKSKAAQPFLSSANKENGLGHKKSYNTLNQENDPTSVLVGQRDDIIALWENPETQEVLKRRRPNLRKKPGFFLDDMARILRADYVPTDQDIIRARLKTVGIEQHFFTAEKVGPLGMSTDFCITDVGGARNQRAHWAPYFDSVHAIVFLAPLAFDQVLEEDPSVNRLEDSILLWRDICGNKLLAHANIILFLNKKDVLAATLKAGVRIKSWVPTYGDLPNDASSVTKYFKEKFRAYHKKFSPEPRPFLCHETSALVRFSYSDSGRSVYERINLTPDWLLGYQVDVGSPNWAASEETKTVLVLGAAYGGAHASQILAAELPEGWKVILIDRNSHANHVYVMPRYAVLPGHEYKAFIPYTDKVFLLDPPKPEHIFLRAYITSIRPNHVTLSKSFPELGFPSTTIPYDYAIYALGSHLPPPLNLWGSPPGQESLDPADEKTSSVVYHGLKSEGCAWLIEKQKIIEAAPTVLVVGGGALGIQFATDIKSVYPGKHVTLLHSRLRLLPRFDEKMHEEIARTCEDLGIELILGERLDLSSVDNGSGKVNELGRKIVRTVTGREIAADLLLLCTGQAPNTELLKTMDPKTVNESTGLARVLRTMQLDSPLPESSSDSSKLAEKLDTLSLESSASKSTAYPHIFAVGDAADAFGAIAAGHNAYYQGEVAAKNILRLIKNKTAESPEPLLDYTPGPPAIKVSLGLTKGVYQVGEDIGTKTDGVDDLQAALIWPCFGIKVEKDEDMKA</sequence>
<gene>
    <name evidence="8" type="ORF">D9613_009529</name>
</gene>
<dbReference type="Pfam" id="PF00503">
    <property type="entry name" value="G-alpha"/>
    <property type="match status" value="1"/>
</dbReference>
<dbReference type="SMART" id="SM00275">
    <property type="entry name" value="G_alpha"/>
    <property type="match status" value="1"/>
</dbReference>
<dbReference type="SUPFAM" id="SSF51905">
    <property type="entry name" value="FAD/NAD(P)-binding domain"/>
    <property type="match status" value="1"/>
</dbReference>
<dbReference type="InterPro" id="IPR001019">
    <property type="entry name" value="Gprotein_alpha_su"/>
</dbReference>
<comment type="caution">
    <text evidence="8">The sequence shown here is derived from an EMBL/GenBank/DDBJ whole genome shotgun (WGS) entry which is preliminary data.</text>
</comment>
<dbReference type="InterPro" id="IPR027417">
    <property type="entry name" value="P-loop_NTPase"/>
</dbReference>
<feature type="binding site" evidence="6">
    <location>
        <position position="637"/>
    </location>
    <ligand>
        <name>Mg(2+)</name>
        <dbReference type="ChEBI" id="CHEBI:18420"/>
    </ligand>
</feature>
<name>A0A8H4R487_9AGAR</name>
<keyword evidence="1 6" id="KW-0479">Metal-binding</keyword>
<dbReference type="GO" id="GO:0031683">
    <property type="term" value="F:G-protein beta/gamma-subunit complex binding"/>
    <property type="evidence" value="ECO:0007669"/>
    <property type="project" value="InterPro"/>
</dbReference>
<evidence type="ECO:0000256" key="2">
    <source>
        <dbReference type="ARBA" id="ARBA00022741"/>
    </source>
</evidence>
<dbReference type="Pfam" id="PF03069">
    <property type="entry name" value="FmdA_AmdA"/>
    <property type="match status" value="2"/>
</dbReference>
<keyword evidence="3 5" id="KW-0342">GTP-binding</keyword>
<dbReference type="GO" id="GO:0003924">
    <property type="term" value="F:GTPase activity"/>
    <property type="evidence" value="ECO:0007669"/>
    <property type="project" value="InterPro"/>
</dbReference>
<evidence type="ECO:0000259" key="7">
    <source>
        <dbReference type="Pfam" id="PF07992"/>
    </source>
</evidence>
<dbReference type="Gene3D" id="2.60.120.580">
    <property type="entry name" value="Acetamidase/Formamidase-like domains"/>
    <property type="match status" value="2"/>
</dbReference>
<evidence type="ECO:0000256" key="6">
    <source>
        <dbReference type="PIRSR" id="PIRSR601019-2"/>
    </source>
</evidence>
<organism evidence="8 9">
    <name type="scientific">Agrocybe pediades</name>
    <dbReference type="NCBI Taxonomy" id="84607"/>
    <lineage>
        <taxon>Eukaryota</taxon>
        <taxon>Fungi</taxon>
        <taxon>Dikarya</taxon>
        <taxon>Basidiomycota</taxon>
        <taxon>Agaricomycotina</taxon>
        <taxon>Agaricomycetes</taxon>
        <taxon>Agaricomycetidae</taxon>
        <taxon>Agaricales</taxon>
        <taxon>Agaricineae</taxon>
        <taxon>Strophariaceae</taxon>
        <taxon>Agrocybe</taxon>
    </lineage>
</organism>
<dbReference type="PROSITE" id="PS51882">
    <property type="entry name" value="G_ALPHA"/>
    <property type="match status" value="1"/>
</dbReference>
<accession>A0A8H4R487</accession>
<keyword evidence="6" id="KW-0460">Magnesium</keyword>
<dbReference type="PANTHER" id="PTHR43735">
    <property type="entry name" value="APOPTOSIS-INDUCING FACTOR 1"/>
    <property type="match status" value="1"/>
</dbReference>
<dbReference type="SUPFAM" id="SSF52540">
    <property type="entry name" value="P-loop containing nucleoside triphosphate hydrolases"/>
    <property type="match status" value="1"/>
</dbReference>
<dbReference type="SUPFAM" id="SSF47895">
    <property type="entry name" value="Transducin (alpha subunit), insertion domain"/>
    <property type="match status" value="1"/>
</dbReference>
<feature type="binding site" evidence="5">
    <location>
        <position position="792"/>
    </location>
    <ligand>
        <name>GTP</name>
        <dbReference type="ChEBI" id="CHEBI:37565"/>
    </ligand>
</feature>
<dbReference type="Gene3D" id="3.10.28.20">
    <property type="entry name" value="Acetamidase/Formamidase-like domains"/>
    <property type="match status" value="1"/>
</dbReference>
<feature type="binding site" evidence="5">
    <location>
        <begin position="731"/>
        <end position="734"/>
    </location>
    <ligand>
        <name>GTP</name>
        <dbReference type="ChEBI" id="CHEBI:37565"/>
    </ligand>
</feature>
<dbReference type="GO" id="GO:0004174">
    <property type="term" value="F:electron-transferring-flavoprotein dehydrogenase activity"/>
    <property type="evidence" value="ECO:0007669"/>
    <property type="project" value="TreeGrafter"/>
</dbReference>
<dbReference type="GO" id="GO:0005525">
    <property type="term" value="F:GTP binding"/>
    <property type="evidence" value="ECO:0007669"/>
    <property type="project" value="UniProtKB-KW"/>
</dbReference>
<reference evidence="8 9" key="1">
    <citation type="submission" date="2019-12" db="EMBL/GenBank/DDBJ databases">
        <authorList>
            <person name="Floudas D."/>
            <person name="Bentzer J."/>
            <person name="Ahren D."/>
            <person name="Johansson T."/>
            <person name="Persson P."/>
            <person name="Tunlid A."/>
        </authorList>
    </citation>
    <scope>NUCLEOTIDE SEQUENCE [LARGE SCALE GENOMIC DNA]</scope>
    <source>
        <strain evidence="8 9">CBS 102.39</strain>
    </source>
</reference>
<evidence type="ECO:0000256" key="1">
    <source>
        <dbReference type="ARBA" id="ARBA00022723"/>
    </source>
</evidence>
<evidence type="ECO:0000313" key="8">
    <source>
        <dbReference type="EMBL" id="KAF4622029.1"/>
    </source>
</evidence>
<keyword evidence="4" id="KW-0807">Transducer</keyword>
<evidence type="ECO:0000256" key="4">
    <source>
        <dbReference type="ARBA" id="ARBA00023224"/>
    </source>
</evidence>
<dbReference type="EMBL" id="JAACJL010000002">
    <property type="protein sequence ID" value="KAF4622029.1"/>
    <property type="molecule type" value="Genomic_DNA"/>
</dbReference>
<dbReference type="InterPro" id="IPR004304">
    <property type="entry name" value="FmdA_AmdA"/>
</dbReference>
<dbReference type="Pfam" id="PF07992">
    <property type="entry name" value="Pyr_redox_2"/>
    <property type="match status" value="1"/>
</dbReference>
<keyword evidence="2 5" id="KW-0547">Nucleotide-binding</keyword>
<proteinExistence type="predicted"/>
<keyword evidence="9" id="KW-1185">Reference proteome</keyword>
<dbReference type="FunFam" id="3.40.50.300:FF:000692">
    <property type="entry name" value="Guanine nucleotide-binding protein subunit alpha"/>
    <property type="match status" value="1"/>
</dbReference>
<dbReference type="InterPro" id="IPR023753">
    <property type="entry name" value="FAD/NAD-binding_dom"/>
</dbReference>
<dbReference type="GO" id="GO:0046872">
    <property type="term" value="F:metal ion binding"/>
    <property type="evidence" value="ECO:0007669"/>
    <property type="project" value="UniProtKB-KW"/>
</dbReference>
<dbReference type="GO" id="GO:0016811">
    <property type="term" value="F:hydrolase activity, acting on carbon-nitrogen (but not peptide) bonds, in linear amides"/>
    <property type="evidence" value="ECO:0007669"/>
    <property type="project" value="InterPro"/>
</dbReference>
<dbReference type="InterPro" id="IPR011025">
    <property type="entry name" value="GproteinA_insert"/>
</dbReference>
<protein>
    <recommendedName>
        <fullName evidence="7">FAD/NAD(P)-binding domain-containing protein</fullName>
    </recommendedName>
</protein>
<dbReference type="GO" id="GO:0007186">
    <property type="term" value="P:G protein-coupled receptor signaling pathway"/>
    <property type="evidence" value="ECO:0007669"/>
    <property type="project" value="InterPro"/>
</dbReference>
<dbReference type="PANTHER" id="PTHR43735:SF2">
    <property type="entry name" value="FE-REGULATED PROTEIN 8"/>
    <property type="match status" value="1"/>
</dbReference>
<dbReference type="AlphaFoldDB" id="A0A8H4R487"/>
<dbReference type="InterPro" id="IPR036188">
    <property type="entry name" value="FAD/NAD-bd_sf"/>
</dbReference>
<dbReference type="Gene3D" id="3.40.50.300">
    <property type="entry name" value="P-loop containing nucleotide triphosphate hydrolases"/>
    <property type="match status" value="2"/>
</dbReference>